<feature type="transmembrane region" description="Helical" evidence="18">
    <location>
        <begin position="171"/>
        <end position="189"/>
    </location>
</feature>
<evidence type="ECO:0000256" key="9">
    <source>
        <dbReference type="ARBA" id="ARBA00023002"/>
    </source>
</evidence>
<gene>
    <name evidence="19" type="ORF">BZG36_00988</name>
</gene>
<feature type="transmembrane region" description="Helical" evidence="18">
    <location>
        <begin position="279"/>
        <end position="298"/>
    </location>
</feature>
<dbReference type="GO" id="GO:0005789">
    <property type="term" value="C:endoplasmic reticulum membrane"/>
    <property type="evidence" value="ECO:0007669"/>
    <property type="project" value="UniProtKB-SubCell"/>
</dbReference>
<feature type="transmembrane region" description="Helical" evidence="18">
    <location>
        <begin position="62"/>
        <end position="82"/>
    </location>
</feature>
<evidence type="ECO:0000256" key="10">
    <source>
        <dbReference type="ARBA" id="ARBA00023011"/>
    </source>
</evidence>
<comment type="subcellular location">
    <subcellularLocation>
        <location evidence="1">Endoplasmic reticulum membrane</location>
        <topology evidence="1">Multi-pass membrane protein</topology>
    </subcellularLocation>
</comment>
<dbReference type="InterPro" id="IPR001171">
    <property type="entry name" value="ERG24_DHCR-like"/>
</dbReference>
<keyword evidence="8 18" id="KW-1133">Transmembrane helix</keyword>
<evidence type="ECO:0000256" key="2">
    <source>
        <dbReference type="ARBA" id="ARBA00005402"/>
    </source>
</evidence>
<keyword evidence="12 18" id="KW-0472">Membrane</keyword>
<dbReference type="Pfam" id="PF01222">
    <property type="entry name" value="ERG4_ERG24"/>
    <property type="match status" value="1"/>
</dbReference>
<protein>
    <recommendedName>
        <fullName evidence="16">Delta(24(24(1)))-sterol reductase</fullName>
        <ecNumber evidence="16">1.3.1.71</ecNumber>
    </recommendedName>
</protein>
<accession>A0A261Y685</accession>
<keyword evidence="14" id="KW-0753">Steroid metabolism</keyword>
<dbReference type="GO" id="GO:0050614">
    <property type="term" value="F:Delta24-sterol reductase activity"/>
    <property type="evidence" value="ECO:0007669"/>
    <property type="project" value="EnsemblFungi"/>
</dbReference>
<keyword evidence="6" id="KW-0521">NADP</keyword>
<evidence type="ECO:0000256" key="3">
    <source>
        <dbReference type="ARBA" id="ARBA00022516"/>
    </source>
</evidence>
<feature type="transmembrane region" description="Helical" evidence="18">
    <location>
        <begin position="121"/>
        <end position="143"/>
    </location>
</feature>
<dbReference type="OrthoDB" id="5326588at2759"/>
<name>A0A261Y685_9FUNG</name>
<feature type="transmembrane region" description="Helical" evidence="18">
    <location>
        <begin position="256"/>
        <end position="272"/>
    </location>
</feature>
<dbReference type="PANTHER" id="PTHR21257">
    <property type="entry name" value="DELTA(14)-STEROL REDUCTASE"/>
    <property type="match status" value="1"/>
</dbReference>
<evidence type="ECO:0000256" key="7">
    <source>
        <dbReference type="ARBA" id="ARBA00022955"/>
    </source>
</evidence>
<evidence type="ECO:0000256" key="6">
    <source>
        <dbReference type="ARBA" id="ARBA00022857"/>
    </source>
</evidence>
<feature type="transmembrane region" description="Helical" evidence="18">
    <location>
        <begin position="196"/>
        <end position="217"/>
    </location>
</feature>
<dbReference type="AlphaFoldDB" id="A0A261Y685"/>
<dbReference type="EC" id="1.3.1.71" evidence="16"/>
<dbReference type="PANTHER" id="PTHR21257:SF31">
    <property type="entry name" value="DELTA(24(24(1)))-STEROL REDUCTASE ERG4"/>
    <property type="match status" value="1"/>
</dbReference>
<comment type="catalytic activity">
    <reaction evidence="17">
        <text>ergosterol + NADP(+) = ergosta-5,7,22,24(28)-tetraen-3beta-ol + NADPH + H(+)</text>
        <dbReference type="Rhea" id="RHEA:18501"/>
        <dbReference type="ChEBI" id="CHEBI:15378"/>
        <dbReference type="ChEBI" id="CHEBI:16933"/>
        <dbReference type="ChEBI" id="CHEBI:18249"/>
        <dbReference type="ChEBI" id="CHEBI:57783"/>
        <dbReference type="ChEBI" id="CHEBI:58349"/>
        <dbReference type="EC" id="1.3.1.71"/>
    </reaction>
    <physiologicalReaction direction="right-to-left" evidence="17">
        <dbReference type="Rhea" id="RHEA:18503"/>
    </physiologicalReaction>
</comment>
<evidence type="ECO:0000256" key="1">
    <source>
        <dbReference type="ARBA" id="ARBA00004477"/>
    </source>
</evidence>
<organism evidence="19 20">
    <name type="scientific">Bifiguratus adelaidae</name>
    <dbReference type="NCBI Taxonomy" id="1938954"/>
    <lineage>
        <taxon>Eukaryota</taxon>
        <taxon>Fungi</taxon>
        <taxon>Fungi incertae sedis</taxon>
        <taxon>Mucoromycota</taxon>
        <taxon>Mucoromycotina</taxon>
        <taxon>Endogonomycetes</taxon>
        <taxon>Endogonales</taxon>
        <taxon>Endogonales incertae sedis</taxon>
        <taxon>Bifiguratus</taxon>
    </lineage>
</organism>
<dbReference type="Gene3D" id="1.20.120.1630">
    <property type="match status" value="1"/>
</dbReference>
<keyword evidence="3" id="KW-0444">Lipid biosynthesis</keyword>
<evidence type="ECO:0000256" key="15">
    <source>
        <dbReference type="ARBA" id="ARBA00029435"/>
    </source>
</evidence>
<evidence type="ECO:0000256" key="13">
    <source>
        <dbReference type="ARBA" id="ARBA00023166"/>
    </source>
</evidence>
<sequence>MSALDTSSLSATIMQQQHQDKSNAKRNGSIASHLANGGQKQYNKAVDDKIDSSVHMEFGGPVGTLAMMIFFPVLMFYFWICLEFHNGHMIYPSLETVTSLPALKEWVYVELIKRVIDHAPLTTYGSTIYLGFIAWSIFCAYVMPGPRTKGLPVPSLGYQQLEYHCNGLSSWYVTLALSAVLHITGVFPLQDIVDNFGPILSCAVLSGYAVTLITYFWTVLFGTPHRMSGKFFYDLFMGAPLNPRIGKLDLKMWAEIRVPWVILFYISLSAVIKQYEMTGHVTAAQAFMLMAHFLYVNACSKGEECIPTTWDIFYEKWGFMLIFWNLAGVPFTYCHATIYLLNWQQNHGYPMTHHTGYTIFVYTLCLVGYYIWDTGNSQKNRFRMELAGTYIPRRTFPQLPWGHIKNPKYIKTEHGAYLLTSGWWGIARKIHYTADLMMALSWGLICGFDSFIPYFYVCFFLVVLVHRVTRDMERCAKKYGKDWERYCKEVPWIFIPFVY</sequence>
<feature type="transmembrane region" description="Helical" evidence="18">
    <location>
        <begin position="318"/>
        <end position="342"/>
    </location>
</feature>
<keyword evidence="10" id="KW-0756">Sterol biosynthesis</keyword>
<keyword evidence="9" id="KW-0560">Oxidoreductase</keyword>
<dbReference type="GO" id="GO:0006696">
    <property type="term" value="P:ergosterol biosynthetic process"/>
    <property type="evidence" value="ECO:0007669"/>
    <property type="project" value="EnsemblFungi"/>
</dbReference>
<evidence type="ECO:0000256" key="8">
    <source>
        <dbReference type="ARBA" id="ARBA00022989"/>
    </source>
</evidence>
<evidence type="ECO:0000256" key="4">
    <source>
        <dbReference type="ARBA" id="ARBA00022692"/>
    </source>
</evidence>
<evidence type="ECO:0000256" key="17">
    <source>
        <dbReference type="ARBA" id="ARBA00048918"/>
    </source>
</evidence>
<dbReference type="GO" id="GO:0000246">
    <property type="term" value="F:Delta24(24-1) sterol reductase activity"/>
    <property type="evidence" value="ECO:0007669"/>
    <property type="project" value="UniProtKB-EC"/>
</dbReference>
<evidence type="ECO:0000256" key="16">
    <source>
        <dbReference type="ARBA" id="ARBA00038892"/>
    </source>
</evidence>
<keyword evidence="13" id="KW-1207">Sterol metabolism</keyword>
<dbReference type="FunFam" id="1.20.120.1630:FF:000003">
    <property type="entry name" value="C-24(28) sterol reductase"/>
    <property type="match status" value="1"/>
</dbReference>
<keyword evidence="7" id="KW-0752">Steroid biosynthesis</keyword>
<feature type="transmembrane region" description="Helical" evidence="18">
    <location>
        <begin position="354"/>
        <end position="372"/>
    </location>
</feature>
<keyword evidence="4 18" id="KW-0812">Transmembrane</keyword>
<reference evidence="19 20" key="1">
    <citation type="journal article" date="2017" name="Mycologia">
        <title>Bifiguratus adelaidae, gen. et sp. nov., a new member of Mucoromycotina in endophytic and soil-dwelling habitats.</title>
        <authorList>
            <person name="Torres-Cruz T.J."/>
            <person name="Billingsley Tobias T.L."/>
            <person name="Almatruk M."/>
            <person name="Hesse C."/>
            <person name="Kuske C.R."/>
            <person name="Desiro A."/>
            <person name="Benucci G.M."/>
            <person name="Bonito G."/>
            <person name="Stajich J.E."/>
            <person name="Dunlap C."/>
            <person name="Arnold A.E."/>
            <person name="Porras-Alfaro A."/>
        </authorList>
    </citation>
    <scope>NUCLEOTIDE SEQUENCE [LARGE SCALE GENOMIC DNA]</scope>
    <source>
        <strain evidence="19 20">AZ0501</strain>
    </source>
</reference>
<evidence type="ECO:0000256" key="5">
    <source>
        <dbReference type="ARBA" id="ARBA00022824"/>
    </source>
</evidence>
<evidence type="ECO:0000256" key="11">
    <source>
        <dbReference type="ARBA" id="ARBA00023098"/>
    </source>
</evidence>
<feature type="transmembrane region" description="Helical" evidence="18">
    <location>
        <begin position="439"/>
        <end position="464"/>
    </location>
</feature>
<keyword evidence="5" id="KW-0256">Endoplasmic reticulum</keyword>
<comment type="caution">
    <text evidence="19">The sequence shown here is derived from an EMBL/GenBank/DDBJ whole genome shotgun (WGS) entry which is preliminary data.</text>
</comment>
<evidence type="ECO:0000256" key="18">
    <source>
        <dbReference type="SAM" id="Phobius"/>
    </source>
</evidence>
<evidence type="ECO:0000313" key="20">
    <source>
        <dbReference type="Proteomes" id="UP000242875"/>
    </source>
</evidence>
<comment type="similarity">
    <text evidence="2">Belongs to the ERG4/ERG24 family.</text>
</comment>
<dbReference type="PROSITE" id="PS01017">
    <property type="entry name" value="STEROL_REDUCT_1"/>
    <property type="match status" value="1"/>
</dbReference>
<dbReference type="PROSITE" id="PS01018">
    <property type="entry name" value="STEROL_REDUCT_2"/>
    <property type="match status" value="1"/>
</dbReference>
<dbReference type="Proteomes" id="UP000242875">
    <property type="component" value="Unassembled WGS sequence"/>
</dbReference>
<comment type="pathway">
    <text evidence="15">Steroid metabolism; ergosterol biosynthesis.</text>
</comment>
<keyword evidence="11" id="KW-0443">Lipid metabolism</keyword>
<dbReference type="InterPro" id="IPR018083">
    <property type="entry name" value="Sterol_reductase_CS"/>
</dbReference>
<evidence type="ECO:0000256" key="14">
    <source>
        <dbReference type="ARBA" id="ARBA00023221"/>
    </source>
</evidence>
<dbReference type="EMBL" id="MVBO01000006">
    <property type="protein sequence ID" value="OZJ06112.1"/>
    <property type="molecule type" value="Genomic_DNA"/>
</dbReference>
<evidence type="ECO:0000256" key="12">
    <source>
        <dbReference type="ARBA" id="ARBA00023136"/>
    </source>
</evidence>
<evidence type="ECO:0000313" key="19">
    <source>
        <dbReference type="EMBL" id="OZJ06112.1"/>
    </source>
</evidence>
<keyword evidence="20" id="KW-1185">Reference proteome</keyword>
<proteinExistence type="inferred from homology"/>